<feature type="compositionally biased region" description="Polar residues" evidence="1">
    <location>
        <begin position="372"/>
        <end position="400"/>
    </location>
</feature>
<feature type="compositionally biased region" description="Polar residues" evidence="1">
    <location>
        <begin position="311"/>
        <end position="363"/>
    </location>
</feature>
<evidence type="ECO:0000313" key="3">
    <source>
        <dbReference type="Proteomes" id="UP000694892"/>
    </source>
</evidence>
<feature type="region of interest" description="Disordered" evidence="1">
    <location>
        <begin position="1425"/>
        <end position="1457"/>
    </location>
</feature>
<evidence type="ECO:0000256" key="1">
    <source>
        <dbReference type="SAM" id="MobiDB-lite"/>
    </source>
</evidence>
<feature type="region of interest" description="Disordered" evidence="1">
    <location>
        <begin position="873"/>
        <end position="892"/>
    </location>
</feature>
<feature type="compositionally biased region" description="Polar residues" evidence="1">
    <location>
        <begin position="567"/>
        <end position="586"/>
    </location>
</feature>
<protein>
    <submittedName>
        <fullName evidence="2">Uncharacterized protein</fullName>
    </submittedName>
</protein>
<reference evidence="3" key="1">
    <citation type="journal article" date="2016" name="Nature">
        <title>Genome evolution in the allotetraploid frog Xenopus laevis.</title>
        <authorList>
            <person name="Session A.M."/>
            <person name="Uno Y."/>
            <person name="Kwon T."/>
            <person name="Chapman J.A."/>
            <person name="Toyoda A."/>
            <person name="Takahashi S."/>
            <person name="Fukui A."/>
            <person name="Hikosaka A."/>
            <person name="Suzuki A."/>
            <person name="Kondo M."/>
            <person name="van Heeringen S.J."/>
            <person name="Quigley I."/>
            <person name="Heinz S."/>
            <person name="Ogino H."/>
            <person name="Ochi H."/>
            <person name="Hellsten U."/>
            <person name="Lyons J.B."/>
            <person name="Simakov O."/>
            <person name="Putnam N."/>
            <person name="Stites J."/>
            <person name="Kuroki Y."/>
            <person name="Tanaka T."/>
            <person name="Michiue T."/>
            <person name="Watanabe M."/>
            <person name="Bogdanovic O."/>
            <person name="Lister R."/>
            <person name="Georgiou G."/>
            <person name="Paranjpe S.S."/>
            <person name="van Kruijsbergen I."/>
            <person name="Shu S."/>
            <person name="Carlson J."/>
            <person name="Kinoshita T."/>
            <person name="Ohta Y."/>
            <person name="Mawaribuchi S."/>
            <person name="Jenkins J."/>
            <person name="Grimwood J."/>
            <person name="Schmutz J."/>
            <person name="Mitros T."/>
            <person name="Mozaffari S.V."/>
            <person name="Suzuki Y."/>
            <person name="Haramoto Y."/>
            <person name="Yamamoto T.S."/>
            <person name="Takagi C."/>
            <person name="Heald R."/>
            <person name="Miller K."/>
            <person name="Haudenschild C."/>
            <person name="Kitzman J."/>
            <person name="Nakayama T."/>
            <person name="Izutsu Y."/>
            <person name="Robert J."/>
            <person name="Fortriede J."/>
            <person name="Burns K."/>
            <person name="Lotay V."/>
            <person name="Karimi K."/>
            <person name="Yasuoka Y."/>
            <person name="Dichmann D.S."/>
            <person name="Flajnik M.F."/>
            <person name="Houston D.W."/>
            <person name="Shendure J."/>
            <person name="DuPasquier L."/>
            <person name="Vize P.D."/>
            <person name="Zorn A.M."/>
            <person name="Ito M."/>
            <person name="Marcotte E.M."/>
            <person name="Wallingford J.B."/>
            <person name="Ito Y."/>
            <person name="Asashima M."/>
            <person name="Ueno N."/>
            <person name="Matsuda Y."/>
            <person name="Veenstra G.J."/>
            <person name="Fujiyama A."/>
            <person name="Harland R.M."/>
            <person name="Taira M."/>
            <person name="Rokhsar D.S."/>
        </authorList>
    </citation>
    <scope>NUCLEOTIDE SEQUENCE [LARGE SCALE GENOMIC DNA]</scope>
    <source>
        <strain evidence="3">J</strain>
    </source>
</reference>
<feature type="region of interest" description="Disordered" evidence="1">
    <location>
        <begin position="1919"/>
        <end position="1954"/>
    </location>
</feature>
<gene>
    <name evidence="2" type="ORF">XELAEV_18006330mg</name>
</gene>
<proteinExistence type="predicted"/>
<feature type="compositionally biased region" description="Low complexity" evidence="1">
    <location>
        <begin position="1839"/>
        <end position="1852"/>
    </location>
</feature>
<feature type="compositionally biased region" description="Low complexity" evidence="1">
    <location>
        <begin position="535"/>
        <end position="547"/>
    </location>
</feature>
<feature type="region of interest" description="Disordered" evidence="1">
    <location>
        <begin position="996"/>
        <end position="1024"/>
    </location>
</feature>
<feature type="compositionally biased region" description="Low complexity" evidence="1">
    <location>
        <begin position="798"/>
        <end position="813"/>
    </location>
</feature>
<feature type="region of interest" description="Disordered" evidence="1">
    <location>
        <begin position="739"/>
        <end position="768"/>
    </location>
</feature>
<feature type="region of interest" description="Disordered" evidence="1">
    <location>
        <begin position="567"/>
        <end position="612"/>
    </location>
</feature>
<name>A0A974E0W7_XENLA</name>
<feature type="compositionally biased region" description="Low complexity" evidence="1">
    <location>
        <begin position="1868"/>
        <end position="1883"/>
    </location>
</feature>
<feature type="compositionally biased region" description="Polar residues" evidence="1">
    <location>
        <begin position="489"/>
        <end position="519"/>
    </location>
</feature>
<evidence type="ECO:0000313" key="2">
    <source>
        <dbReference type="EMBL" id="OCU00552.1"/>
    </source>
</evidence>
<feature type="compositionally biased region" description="Low complexity" evidence="1">
    <location>
        <begin position="1937"/>
        <end position="1953"/>
    </location>
</feature>
<feature type="region of interest" description="Disordered" evidence="1">
    <location>
        <begin position="2183"/>
        <end position="2205"/>
    </location>
</feature>
<feature type="compositionally biased region" description="Polar residues" evidence="1">
    <location>
        <begin position="66"/>
        <end position="76"/>
    </location>
</feature>
<feature type="compositionally biased region" description="Polar residues" evidence="1">
    <location>
        <begin position="780"/>
        <end position="795"/>
    </location>
</feature>
<feature type="region of interest" description="Disordered" evidence="1">
    <location>
        <begin position="1106"/>
        <end position="1134"/>
    </location>
</feature>
<feature type="compositionally biased region" description="Low complexity" evidence="1">
    <location>
        <begin position="1711"/>
        <end position="1725"/>
    </location>
</feature>
<feature type="compositionally biased region" description="Polar residues" evidence="1">
    <location>
        <begin position="755"/>
        <end position="768"/>
    </location>
</feature>
<feature type="region of interest" description="Disordered" evidence="1">
    <location>
        <begin position="489"/>
        <end position="547"/>
    </location>
</feature>
<sequence>MKNQNPDSLTVTNISSHKNLIASTNDVPEQTTKKETDTENGKKGEVTWSSKKESSSRETLKIPSMDTETSTSPTTRMFSSTIALKTSKGSLTTTTPVLSVSGRITNEEKEINSESRAENENTREIISSISQRTSKSANLLTPVATITSAESTQQETTFYSTITIPEERARSSIGTTVQVTKSMAMSTTPEDYASSITISGMRLSESPFTNVKPTLETSSSTATMALQEITSNAPKESANVSHDIQSHSVNNNLEEKETTSNIISSGKAESTHTVISTTPLAASELTSIAQTTHKITISSAESTHPEIMFSASKTNPGENTSSSHGSRSDVTTSMAISTTPQHHGSSQATSRNKVSESPTTKESLVTKVEPTLETSSSTATITLQGMTSTVPKESVKQTQDIQSYSTNNNLEETETISVITISAKNTTNVISVSGRVTNMERTDDKAYATTHENHGTVDSETDRHRTATSRVRFTRPELSTRLSAIASTIQTPQEHTSSSFSTRPEMTATTSVNSQSQEIPRTVANPPTVFKTHSASEGLGSSSSASSLMSQLTSASALSTEKEINTMSTTENENAQEITSSKSFGRTTTSAESTQQETTLSSTIAKLEESTSSSIGTTLHVMKSMEISTTPRYVISSKTASVNEFSKSPITNVKQTLETSSSTATTTLHEMTSTVLTESAKIIQDIQSYSTTSNLDDKDSSSIIAMSTGETESNHAIINATPLATSELTSIAETTHKITISSAESTPPETMFSAFKTSPGENTNSSRNLRSDVTTSMAISTAPQQHGISQATSRSKASESPTTEAAFSTETFTISAQENTSNVRFEPPRYTTQQAVKSVPSTNTIEANKITSSISTQETTSGETLKTQPMEKTSAITTTTTTSKGTETSTLPKTRTLSSATTLMKTYTSPLITIRERETISEISTESPKTATKVISVSGGITNQQRTYDKTYTTTLESHSTVAYSETDKHRRSTSRVSFTTPGMSTHLSAIVSTIRTPHENATSSVSTRPERSATTSGHSKSQEIPMTMVKSPTVSEIHSTSQNIGSSASAFSFVTQHTSATILPTEKEVNTVSTAGNETPEQVASSTSLRTSMPATFADTTHVSTMTTAESTQQKTTFSSTLTRLEDSTSSSIATSVDVTKSMAISTVPKGVTSSTTTSGMGLSESLVTKVEPTLETSSSTATITLQGMTSTVPKESMKQTQDIQSYSTNNNLEETETISIITRSPNTATNVISVSGRVTHMERTDDKAYATTYENHGTVDFSETTSKGTETSSLPKTRTLSSATTLLKTYTSPLITIRERETISEIITESPKTATKVISVSGGITNQQRTYDKTYTTTLESHSTIAYAETDKHRRTTSRESFTTPEMSTHLSAIISTIRIPHENANSSVSTRPERVTHMERTDDKAYATTHENHGTVDYSETMFKGTETSSLPKTSSVSTRPERSATTSGHSKSQEIPMTMVNSPTVSEIHSTSQNIGSSASAFSFVTQYTSASVLPTEKEVNTVSTAGNETPEQVTSSTSLRTSMLATSADTTPISSMTTAGSIQDRTSSSTLTRLIDSRSSSIGTSVDMTKTMEISTVPIGVTSSTITRGMGLSDRFVTKVEPTLETREKTETIPSASAFSLMTQHSASALPSTAENETTQEVTSSTSLRNSRSTSFADTTPVATVTSAESRQQETTFSSTISRQEERTSSSITTTIDVTKSMAKATTPTERTSSTTTSGMGLSETIVSKEKPTLETRSSTATITLQELTPNVPIDSAKLTQDRQSFSNNNNLEETKTTSTITMRMGETEKITSSTSLATSSTAEATHKITILSAESTPPETMLSASKTGPGENTSSSVTTSLAISSTPQKHGSSQATSRSKVSESPTTETASLTETPTISAQEITSNVLTAKDIESLQNSNTLETNEITSYISTQETTSGKSLKTQPMGKNSTITTTTTTSKGTETSTLPKTRTLSSATTILKTSKSPLITIRERETVSEISPVSPKTATNLISVSGSITNKQRTDDKTYTTTLESHGTVDYSETDRHRRTTSRVSFTTPEMSTHISAITSSIRTPHDHATSSRTESTTSTLVVYSPVEKTSTSTTTRYSTRSDVMINMANSTTAREHRRSEVTSGTKAFQSPIKDVKLINETTTRSAQDITSEIFTETAGQTSSQDMQNFTATNLLEGNKNTLGFSTKGAQTSETNKTSPSIQTSSAISRSPLSTIQKEKSFDRWIKKIRIERFEGFNRWIFDIRSRRISIWQSNIED</sequence>
<feature type="region of interest" description="Disordered" evidence="1">
    <location>
        <begin position="309"/>
        <end position="400"/>
    </location>
</feature>
<dbReference type="OMA" id="NGSYWLI"/>
<feature type="region of interest" description="Disordered" evidence="1">
    <location>
        <begin position="780"/>
        <end position="819"/>
    </location>
</feature>
<feature type="region of interest" description="Disordered" evidence="1">
    <location>
        <begin position="1505"/>
        <end position="1524"/>
    </location>
</feature>
<feature type="compositionally biased region" description="Basic and acidic residues" evidence="1">
    <location>
        <begin position="31"/>
        <end position="60"/>
    </location>
</feature>
<feature type="compositionally biased region" description="Polar residues" evidence="1">
    <location>
        <begin position="1629"/>
        <end position="1647"/>
    </location>
</feature>
<feature type="region of interest" description="Disordered" evidence="1">
    <location>
        <begin position="1814"/>
        <end position="1884"/>
    </location>
</feature>
<feature type="region of interest" description="Disordered" evidence="1">
    <location>
        <begin position="1629"/>
        <end position="1725"/>
    </location>
</feature>
<feature type="compositionally biased region" description="Low complexity" evidence="1">
    <location>
        <begin position="1648"/>
        <end position="1660"/>
    </location>
</feature>
<feature type="compositionally biased region" description="Polar residues" evidence="1">
    <location>
        <begin position="1818"/>
        <end position="1838"/>
    </location>
</feature>
<feature type="compositionally biased region" description="Polar residues" evidence="1">
    <location>
        <begin position="1661"/>
        <end position="1682"/>
    </location>
</feature>
<dbReference type="EMBL" id="CM004466">
    <property type="protein sequence ID" value="OCU00552.1"/>
    <property type="molecule type" value="Genomic_DNA"/>
</dbReference>
<feature type="region of interest" description="Disordered" evidence="1">
    <location>
        <begin position="1"/>
        <end position="76"/>
    </location>
</feature>
<dbReference type="Proteomes" id="UP000694892">
    <property type="component" value="Chromosome 1L"/>
</dbReference>
<feature type="compositionally biased region" description="Polar residues" evidence="1">
    <location>
        <begin position="739"/>
        <end position="748"/>
    </location>
</feature>
<feature type="compositionally biased region" description="Polar residues" evidence="1">
    <location>
        <begin position="1"/>
        <end position="30"/>
    </location>
</feature>
<feature type="compositionally biased region" description="Polar residues" evidence="1">
    <location>
        <begin position="1853"/>
        <end position="1865"/>
    </location>
</feature>
<feature type="compositionally biased region" description="Low complexity" evidence="1">
    <location>
        <begin position="587"/>
        <end position="603"/>
    </location>
</feature>
<feature type="compositionally biased region" description="Low complexity" evidence="1">
    <location>
        <begin position="873"/>
        <end position="890"/>
    </location>
</feature>
<feature type="compositionally biased region" description="Polar residues" evidence="1">
    <location>
        <begin position="1429"/>
        <end position="1457"/>
    </location>
</feature>
<feature type="compositionally biased region" description="Polar residues" evidence="1">
    <location>
        <begin position="1919"/>
        <end position="1936"/>
    </location>
</feature>
<organism evidence="2 3">
    <name type="scientific">Xenopus laevis</name>
    <name type="common">African clawed frog</name>
    <dbReference type="NCBI Taxonomy" id="8355"/>
    <lineage>
        <taxon>Eukaryota</taxon>
        <taxon>Metazoa</taxon>
        <taxon>Chordata</taxon>
        <taxon>Craniata</taxon>
        <taxon>Vertebrata</taxon>
        <taxon>Euteleostomi</taxon>
        <taxon>Amphibia</taxon>
        <taxon>Batrachia</taxon>
        <taxon>Anura</taxon>
        <taxon>Pipoidea</taxon>
        <taxon>Pipidae</taxon>
        <taxon>Xenopodinae</taxon>
        <taxon>Xenopus</taxon>
        <taxon>Xenopus</taxon>
    </lineage>
</organism>
<accession>A0A974E0W7</accession>